<evidence type="ECO:0000256" key="1">
    <source>
        <dbReference type="SAM" id="MobiDB-lite"/>
    </source>
</evidence>
<dbReference type="AlphaFoldDB" id="A0A0S2DCS0"/>
<evidence type="ECO:0000313" key="3">
    <source>
        <dbReference type="Proteomes" id="UP000061569"/>
    </source>
</evidence>
<organism evidence="2 3">
    <name type="scientific">Lysobacter enzymogenes</name>
    <dbReference type="NCBI Taxonomy" id="69"/>
    <lineage>
        <taxon>Bacteria</taxon>
        <taxon>Pseudomonadati</taxon>
        <taxon>Pseudomonadota</taxon>
        <taxon>Gammaproteobacteria</taxon>
        <taxon>Lysobacterales</taxon>
        <taxon>Lysobacteraceae</taxon>
        <taxon>Lysobacter</taxon>
    </lineage>
</organism>
<feature type="compositionally biased region" description="Basic and acidic residues" evidence="1">
    <location>
        <begin position="65"/>
        <end position="77"/>
    </location>
</feature>
<dbReference type="STRING" id="69.GLE_0966"/>
<feature type="compositionally biased region" description="Basic and acidic residues" evidence="1">
    <location>
        <begin position="1"/>
        <end position="12"/>
    </location>
</feature>
<evidence type="ECO:0000313" key="2">
    <source>
        <dbReference type="EMBL" id="ALN56324.1"/>
    </source>
</evidence>
<name>A0A0S2DCS0_LYSEN</name>
<protein>
    <submittedName>
        <fullName evidence="2">Uncharacterized protein</fullName>
    </submittedName>
</protein>
<sequence>MTQGNEGDHGRAGPDAGAPDCGSIRWLRPPPPRASRPAARVARTRRRSGTGVGRKAHLPVAAGLRARDFERGVSAEE</sequence>
<proteinExistence type="predicted"/>
<feature type="region of interest" description="Disordered" evidence="1">
    <location>
        <begin position="1"/>
        <end position="77"/>
    </location>
</feature>
<dbReference type="PATRIC" id="fig|69.6.peg.953"/>
<reference evidence="2 3" key="1">
    <citation type="submission" date="2015-11" db="EMBL/GenBank/DDBJ databases">
        <title>Genome sequences of Lysobacter enzymogenes strain C3 and Lysobacter antibioticus ATCC 29479.</title>
        <authorList>
            <person name="Kobayashi D.Y."/>
        </authorList>
    </citation>
    <scope>NUCLEOTIDE SEQUENCE [LARGE SCALE GENOMIC DNA]</scope>
    <source>
        <strain evidence="2 3">C3</strain>
    </source>
</reference>
<gene>
    <name evidence="2" type="ORF">GLE_0966</name>
</gene>
<accession>A0A0S2DCS0</accession>
<dbReference type="EMBL" id="CP013140">
    <property type="protein sequence ID" value="ALN56324.1"/>
    <property type="molecule type" value="Genomic_DNA"/>
</dbReference>
<dbReference type="Proteomes" id="UP000061569">
    <property type="component" value="Chromosome"/>
</dbReference>
<dbReference type="KEGG" id="lez:GLE_0966"/>